<keyword evidence="6 7" id="KW-0413">Isomerase</keyword>
<dbReference type="InterPro" id="IPR013760">
    <property type="entry name" value="Topo_IIA-like_dom_sf"/>
</dbReference>
<dbReference type="NCBIfam" id="TIGR01063">
    <property type="entry name" value="gyrA"/>
    <property type="match status" value="1"/>
</dbReference>
<comment type="similarity">
    <text evidence="2">Belongs to the type II topoisomerase GyrA/ParC subunit family.</text>
</comment>
<evidence type="ECO:0000256" key="4">
    <source>
        <dbReference type="ARBA" id="ARBA00023029"/>
    </source>
</evidence>
<dbReference type="Gene3D" id="3.30.1360.40">
    <property type="match status" value="1"/>
</dbReference>
<dbReference type="InterPro" id="IPR035516">
    <property type="entry name" value="Gyrase/topoIV_suA_C"/>
</dbReference>
<feature type="domain" description="Topo IIA-type catalytic" evidence="8">
    <location>
        <begin position="41"/>
        <end position="535"/>
    </location>
</feature>
<dbReference type="NCBIfam" id="NF004043">
    <property type="entry name" value="PRK05560.1"/>
    <property type="match status" value="1"/>
</dbReference>
<evidence type="ECO:0000313" key="9">
    <source>
        <dbReference type="EMBL" id="KXV00122.1"/>
    </source>
</evidence>
<comment type="caution">
    <text evidence="9">The sequence shown here is derived from an EMBL/GenBank/DDBJ whole genome shotgun (WGS) entry which is preliminary data.</text>
</comment>
<protein>
    <recommendedName>
        <fullName evidence="3">DNA topoisomerase (ATP-hydrolyzing)</fullName>
        <ecNumber evidence="3">5.6.2.2</ecNumber>
    </recommendedName>
</protein>
<dbReference type="NCBIfam" id="NF004044">
    <property type="entry name" value="PRK05561.1"/>
    <property type="match status" value="1"/>
</dbReference>
<dbReference type="RefSeq" id="WP_062497410.1">
    <property type="nucleotide sequence ID" value="NZ_LHZB01000118.1"/>
</dbReference>
<dbReference type="EMBL" id="LHZB01000118">
    <property type="protein sequence ID" value="KXV00122.1"/>
    <property type="molecule type" value="Genomic_DNA"/>
</dbReference>
<dbReference type="SUPFAM" id="SSF101904">
    <property type="entry name" value="GyrA/ParC C-terminal domain-like"/>
    <property type="match status" value="1"/>
</dbReference>
<name>A0A149QS33_9PROT</name>
<comment type="catalytic activity">
    <reaction evidence="1 7">
        <text>ATP-dependent breakage, passage and rejoining of double-stranded DNA.</text>
        <dbReference type="EC" id="5.6.2.2"/>
    </reaction>
</comment>
<dbReference type="SUPFAM" id="SSF56719">
    <property type="entry name" value="Type II DNA topoisomerase"/>
    <property type="match status" value="1"/>
</dbReference>
<sequence length="901" mass="98719">MSDTTDAIPVVPVHAGTISFAEEMKDSYLAYAMSVIISRALPDVRDGLKPVHRRILFGMRESGFTHDRPYRKSARAVGDVMGKYHPHGDSSIYDAMVRMAQPWNNSVVLIDGQGNFGSIDGDSPAAMRYTEARLARGATPLIADLSALPPDRADMVPNYDESEREPLVLPARYPNLLVNGGAGIAVGMATNIPTHNLGEVIDGTIAMMENPFITVQEMMQHIKGPDFPTGGVIHGSENVLRAYETGRGSIPLCGVYEIQTSKSARESIVITEIPFNVCKATLVESMGALVNSGEIQGVTAVRDESDRKGMRIVVDVRRDTDARLVLNLLRKHTSLDSSFAVNAVCVDASRRPITMGLLEMLAHFIEFRRKTIFERSDYKLGKLRDRMLLQVALFVATLNLDEVVRRIRSARDRSHAEELLMQMDFDPRASRLGELLLKVEPDEELPAVYRLTPPQAEAIVRQRLSFLAAVEQDAVYQDIEAALEEIRYHEGIVSDPDKLDALMKEELLAIKQAHGVPRRTRILTEDIKLLTQDDLVEEKAVILTMTARNYVKLTPVDAFREQGRGGKGRAGMATRDNDFVIASLACSNKDTLLLFTNRGVVHQLKAYEIVEAAPAARGMPVVQYLPELDMAGGEFITTVMVQPEDDSGASMVFVTSTGDVRRSEAKAFSSIRRNGKIAIRLQESAGEPAPSLVTVIPCTEADDIVLYTSNAKAIRFPVADLRVFSGRESSGVRGVRLAKDARVLGGSAIPHVTATTAQRYAWFAPGKTYSETSEEGVTTETRLDADMIASMASDERFIMTVTENGFGKRFSSHDLRISARGGQGVEIGRFGPVTGPLVGCRVVGEDDSITLVTDKGKTIRLRASDVRKTQRAGRGVTLFDIAKGEKIVDIAVITGSQAEEE</sequence>
<dbReference type="GO" id="GO:0005737">
    <property type="term" value="C:cytoplasm"/>
    <property type="evidence" value="ECO:0007669"/>
    <property type="project" value="TreeGrafter"/>
</dbReference>
<dbReference type="Pfam" id="PF00521">
    <property type="entry name" value="DNA_topoisoIV"/>
    <property type="match status" value="1"/>
</dbReference>
<dbReference type="Proteomes" id="UP000075573">
    <property type="component" value="Unassembled WGS sequence"/>
</dbReference>
<dbReference type="InterPro" id="IPR006691">
    <property type="entry name" value="GyrA/parC_rep"/>
</dbReference>
<dbReference type="AlphaFoldDB" id="A0A149QS33"/>
<dbReference type="InterPro" id="IPR013758">
    <property type="entry name" value="Topo_IIA_A/C_ab"/>
</dbReference>
<evidence type="ECO:0000256" key="3">
    <source>
        <dbReference type="ARBA" id="ARBA00012895"/>
    </source>
</evidence>
<dbReference type="Gene3D" id="2.120.10.90">
    <property type="entry name" value="DNA gyrase/topoisomerase IV, subunit A, C-terminal"/>
    <property type="match status" value="1"/>
</dbReference>
<dbReference type="Gene3D" id="1.10.268.10">
    <property type="entry name" value="Topoisomerase, domain 3"/>
    <property type="match status" value="1"/>
</dbReference>
<evidence type="ECO:0000256" key="6">
    <source>
        <dbReference type="ARBA" id="ARBA00023235"/>
    </source>
</evidence>
<dbReference type="Gene3D" id="3.90.199.10">
    <property type="entry name" value="Topoisomerase II, domain 5"/>
    <property type="match status" value="1"/>
</dbReference>
<evidence type="ECO:0000256" key="2">
    <source>
        <dbReference type="ARBA" id="ARBA00008263"/>
    </source>
</evidence>
<dbReference type="CDD" id="cd00187">
    <property type="entry name" value="TOP4c"/>
    <property type="match status" value="1"/>
</dbReference>
<dbReference type="InterPro" id="IPR050220">
    <property type="entry name" value="Type_II_DNA_Topoisomerases"/>
</dbReference>
<dbReference type="GO" id="GO:0006265">
    <property type="term" value="P:DNA topological change"/>
    <property type="evidence" value="ECO:0007669"/>
    <property type="project" value="UniProtKB-UniRule"/>
</dbReference>
<evidence type="ECO:0000256" key="5">
    <source>
        <dbReference type="ARBA" id="ARBA00023125"/>
    </source>
</evidence>
<keyword evidence="5 7" id="KW-0238">DNA-binding</keyword>
<accession>A0A149QS33</accession>
<evidence type="ECO:0000259" key="8">
    <source>
        <dbReference type="PROSITE" id="PS52040"/>
    </source>
</evidence>
<dbReference type="InterPro" id="IPR013757">
    <property type="entry name" value="Topo_IIA_A_a_sf"/>
</dbReference>
<evidence type="ECO:0000256" key="1">
    <source>
        <dbReference type="ARBA" id="ARBA00000185"/>
    </source>
</evidence>
<evidence type="ECO:0000313" key="10">
    <source>
        <dbReference type="Proteomes" id="UP000075573"/>
    </source>
</evidence>
<dbReference type="PATRIC" id="fig|442.7.peg.3413"/>
<dbReference type="EC" id="5.6.2.2" evidence="3"/>
<gene>
    <name evidence="9" type="ORF">AD929_12995</name>
</gene>
<dbReference type="Pfam" id="PF03989">
    <property type="entry name" value="DNA_gyraseA_C"/>
    <property type="match status" value="6"/>
</dbReference>
<dbReference type="GO" id="GO:0005524">
    <property type="term" value="F:ATP binding"/>
    <property type="evidence" value="ECO:0007669"/>
    <property type="project" value="InterPro"/>
</dbReference>
<dbReference type="GO" id="GO:0003677">
    <property type="term" value="F:DNA binding"/>
    <property type="evidence" value="ECO:0007669"/>
    <property type="project" value="UniProtKB-UniRule"/>
</dbReference>
<organism evidence="9 10">
    <name type="scientific">Gluconobacter potus</name>
    <dbReference type="NCBI Taxonomy" id="2724927"/>
    <lineage>
        <taxon>Bacteria</taxon>
        <taxon>Pseudomonadati</taxon>
        <taxon>Pseudomonadota</taxon>
        <taxon>Alphaproteobacteria</taxon>
        <taxon>Acetobacterales</taxon>
        <taxon>Acetobacteraceae</taxon>
        <taxon>Gluconobacter</taxon>
    </lineage>
</organism>
<keyword evidence="4 7" id="KW-0799">Topoisomerase</keyword>
<evidence type="ECO:0000256" key="7">
    <source>
        <dbReference type="PROSITE-ProRule" id="PRU01384"/>
    </source>
</evidence>
<dbReference type="GO" id="GO:0009330">
    <property type="term" value="C:DNA topoisomerase type II (double strand cut, ATP-hydrolyzing) complex"/>
    <property type="evidence" value="ECO:0007669"/>
    <property type="project" value="TreeGrafter"/>
</dbReference>
<dbReference type="InterPro" id="IPR002205">
    <property type="entry name" value="Topo_IIA_dom_A"/>
</dbReference>
<dbReference type="PROSITE" id="PS52040">
    <property type="entry name" value="TOPO_IIA"/>
    <property type="match status" value="1"/>
</dbReference>
<dbReference type="GO" id="GO:0003918">
    <property type="term" value="F:DNA topoisomerase type II (double strand cut, ATP-hydrolyzing) activity"/>
    <property type="evidence" value="ECO:0007669"/>
    <property type="project" value="UniProtKB-EC"/>
</dbReference>
<reference evidence="9 10" key="1">
    <citation type="submission" date="2015-06" db="EMBL/GenBank/DDBJ databases">
        <title>Improved classification and identification of acetic acid bacteria using matrix-assisted laser desorption/ionization time-of-flight mass spectrometry; Gluconobacter nephelii and Gluconobacter uchimurae are later heterotypic synonyms of Gluconobacter japonicus and Gluconobacter oxydans, respectively.</title>
        <authorList>
            <person name="Li L."/>
            <person name="Cleenwerck I."/>
            <person name="De Vuyst L."/>
            <person name="Vandamme P."/>
        </authorList>
    </citation>
    <scope>NUCLEOTIDE SEQUENCE [LARGE SCALE GENOMIC DNA]</scope>
    <source>
        <strain evidence="9 10">LMG 1764</strain>
    </source>
</reference>
<feature type="active site" description="O-(5'-phospho-DNA)-tyrosine intermediate" evidence="7">
    <location>
        <position position="129"/>
    </location>
</feature>
<dbReference type="PANTHER" id="PTHR43493:SF5">
    <property type="entry name" value="DNA GYRASE SUBUNIT A, CHLOROPLASTIC_MITOCHONDRIAL"/>
    <property type="match status" value="1"/>
</dbReference>
<dbReference type="SMART" id="SM00434">
    <property type="entry name" value="TOP4c"/>
    <property type="match status" value="1"/>
</dbReference>
<dbReference type="PANTHER" id="PTHR43493">
    <property type="entry name" value="DNA GYRASE/TOPOISOMERASE SUBUNIT A"/>
    <property type="match status" value="1"/>
</dbReference>
<dbReference type="FunFam" id="3.30.1360.40:FF:000002">
    <property type="entry name" value="DNA gyrase subunit A"/>
    <property type="match status" value="1"/>
</dbReference>
<proteinExistence type="inferred from homology"/>